<dbReference type="SUPFAM" id="SSF110296">
    <property type="entry name" value="Oligoxyloglucan reducing end-specific cellobiohydrolase"/>
    <property type="match status" value="1"/>
</dbReference>
<comment type="caution">
    <text evidence="1">The sequence shown here is derived from an EMBL/GenBank/DDBJ whole genome shotgun (WGS) entry which is preliminary data.</text>
</comment>
<evidence type="ECO:0000313" key="1">
    <source>
        <dbReference type="EMBL" id="TBH21019.1"/>
    </source>
</evidence>
<protein>
    <submittedName>
        <fullName evidence="1">Exo-alpha-sialidase</fullName>
    </submittedName>
</protein>
<reference evidence="1 2" key="1">
    <citation type="submission" date="2019-02" db="EMBL/GenBank/DDBJ databases">
        <title>Thermus sp. a novel from hot spring.</title>
        <authorList>
            <person name="Zhao Z."/>
        </authorList>
    </citation>
    <scope>NUCLEOTIDE SEQUENCE [LARGE SCALE GENOMIC DNA]</scope>
    <source>
        <strain evidence="1 2">CFH 72773T</strain>
    </source>
</reference>
<organism evidence="1 2">
    <name type="scientific">Thermus thermamylovorans</name>
    <dbReference type="NCBI Taxonomy" id="2509362"/>
    <lineage>
        <taxon>Bacteria</taxon>
        <taxon>Thermotogati</taxon>
        <taxon>Deinococcota</taxon>
        <taxon>Deinococci</taxon>
        <taxon>Thermales</taxon>
        <taxon>Thermaceae</taxon>
        <taxon>Thermus</taxon>
    </lineage>
</organism>
<evidence type="ECO:0000313" key="2">
    <source>
        <dbReference type="Proteomes" id="UP000292858"/>
    </source>
</evidence>
<dbReference type="Proteomes" id="UP000292858">
    <property type="component" value="Unassembled WGS sequence"/>
</dbReference>
<dbReference type="AlphaFoldDB" id="A0A4Q9B4Y2"/>
<name>A0A4Q9B4Y2_9DEIN</name>
<dbReference type="OrthoDB" id="2514479at2"/>
<keyword evidence="2" id="KW-1185">Reference proteome</keyword>
<accession>A0A4Q9B4Y2</accession>
<gene>
    <name evidence="1" type="ORF">ETP66_04385</name>
</gene>
<proteinExistence type="predicted"/>
<dbReference type="Gene3D" id="2.120.10.10">
    <property type="match status" value="2"/>
</dbReference>
<sequence length="728" mass="79726">MGRIGRRVFLPLALAVLAGLVLAQSGRLRPQVFPDLQPRHNLLAPIKDLLSGRAWLVLEGIDPALQRRPGWDLLTRLDWPSLGGAMITPSGAPALQAAAVGALVPFREPSPALSRNLLITRDFSFTPFQTEPHLAVNPLDPDHLVVAVIDYNFPSLVTYVSYDGGETWQGPFLAPYPHEDRSSAGDPVLAFDRQGRLFLAGISLAVEEFSLGPIGVVALVSRITVSGSADGGETWPRVVPAASSRVDTRGVSLDRFGRLRGQVVAGFLDKPWLASGPDPENPDRDNLYVVYTEFKQVDEIFYLGEVPALVPQEVQTTIQLVRSIDGGRTWSAPVNVSPTVRRGFGHLAPPGQPSVQQPTEHAVAGTKRVVQGAQVAVAPDGTVYVAWLDTTDDDSFKGQAEIHVARSEDGGKTFVHLGPAATFRELPFRPRTAFFRYWGSNFPQLAVGPEGEVYLVYGALPPDDPRDDGDIYFVRSLDRGATWSAPLRLGGDDRGGTQFFPAIAVDPKGGIHVMWGDTRHDPAGLRYHIYYTRSLDRGETWGFAMEVQGQRLEAPDTRVTDFASNPNRAFPFGLFIGDYFSIRATEEDVYLVWPDARLGEFGPPNQKIGFARLRPIPSPQVAVFPPAGPGGQLVTVQGFNFQPETHLLIQLGDAIIASARSNLEGRFTAQIYMPLTAEGPQNLRVYDASGNFAQASFFTEFGFNNVQTFYQEVLRQLEELNRNLKNAP</sequence>
<dbReference type="EMBL" id="SIJL01000004">
    <property type="protein sequence ID" value="TBH21019.1"/>
    <property type="molecule type" value="Genomic_DNA"/>
</dbReference>
<dbReference type="RefSeq" id="WP_130840998.1">
    <property type="nucleotide sequence ID" value="NZ_SIJL01000004.1"/>
</dbReference>
<dbReference type="CDD" id="cd15482">
    <property type="entry name" value="Sialidase_non-viral"/>
    <property type="match status" value="1"/>
</dbReference>